<dbReference type="InterPro" id="IPR012337">
    <property type="entry name" value="RNaseH-like_sf"/>
</dbReference>
<dbReference type="Pfam" id="PF13333">
    <property type="entry name" value="rve_2"/>
    <property type="match status" value="1"/>
</dbReference>
<comment type="caution">
    <text evidence="4">The sequence shown here is derived from an EMBL/GenBank/DDBJ whole genome shotgun (WGS) entry which is preliminary data.</text>
</comment>
<dbReference type="InterPro" id="IPR036397">
    <property type="entry name" value="RNaseH_sf"/>
</dbReference>
<evidence type="ECO:0000256" key="1">
    <source>
        <dbReference type="ARBA" id="ARBA00002286"/>
    </source>
</evidence>
<keyword evidence="2" id="KW-0175">Coiled coil</keyword>
<dbReference type="GO" id="GO:0015074">
    <property type="term" value="P:DNA integration"/>
    <property type="evidence" value="ECO:0007669"/>
    <property type="project" value="InterPro"/>
</dbReference>
<dbReference type="NCBIfam" id="NF033516">
    <property type="entry name" value="transpos_IS3"/>
    <property type="match status" value="1"/>
</dbReference>
<dbReference type="InterPro" id="IPR025948">
    <property type="entry name" value="HTH-like_dom"/>
</dbReference>
<feature type="coiled-coil region" evidence="2">
    <location>
        <begin position="177"/>
        <end position="211"/>
    </location>
</feature>
<dbReference type="InterPro" id="IPR001584">
    <property type="entry name" value="Integrase_cat-core"/>
</dbReference>
<dbReference type="SUPFAM" id="SSF46689">
    <property type="entry name" value="Homeodomain-like"/>
    <property type="match status" value="1"/>
</dbReference>
<proteinExistence type="predicted"/>
<dbReference type="PROSITE" id="PS50994">
    <property type="entry name" value="INTEGRASE"/>
    <property type="match status" value="1"/>
</dbReference>
<gene>
    <name evidence="4" type="ORF">DWY46_09805</name>
</gene>
<evidence type="ECO:0000313" key="5">
    <source>
        <dbReference type="Proteomes" id="UP000285839"/>
    </source>
</evidence>
<reference evidence="4 5" key="1">
    <citation type="submission" date="2018-08" db="EMBL/GenBank/DDBJ databases">
        <title>A genome reference for cultivated species of the human gut microbiota.</title>
        <authorList>
            <person name="Zou Y."/>
            <person name="Xue W."/>
            <person name="Luo G."/>
        </authorList>
    </citation>
    <scope>NUCLEOTIDE SEQUENCE [LARGE SCALE GENOMIC DNA]</scope>
    <source>
        <strain evidence="4 5">AF25-21</strain>
    </source>
</reference>
<protein>
    <submittedName>
        <fullName evidence="4">IS3 family transposase</fullName>
    </submittedName>
</protein>
<dbReference type="Pfam" id="PF13276">
    <property type="entry name" value="HTH_21"/>
    <property type="match status" value="1"/>
</dbReference>
<dbReference type="SUPFAM" id="SSF53098">
    <property type="entry name" value="Ribonuclease H-like"/>
    <property type="match status" value="1"/>
</dbReference>
<dbReference type="InterPro" id="IPR009057">
    <property type="entry name" value="Homeodomain-like_sf"/>
</dbReference>
<comment type="function">
    <text evidence="1">Involved in the transposition of the insertion sequence.</text>
</comment>
<dbReference type="GO" id="GO:0003676">
    <property type="term" value="F:nucleic acid binding"/>
    <property type="evidence" value="ECO:0007669"/>
    <property type="project" value="InterPro"/>
</dbReference>
<dbReference type="Pfam" id="PF00665">
    <property type="entry name" value="rve"/>
    <property type="match status" value="1"/>
</dbReference>
<evidence type="ECO:0000259" key="3">
    <source>
        <dbReference type="PROSITE" id="PS50994"/>
    </source>
</evidence>
<dbReference type="AlphaFoldDB" id="A0A412ER41"/>
<dbReference type="InterPro" id="IPR050900">
    <property type="entry name" value="Transposase_IS3/IS150/IS904"/>
</dbReference>
<sequence>MYSYEDRIRAVKFYITCGYNAAYTVSKLGYPDASNLKHWYKEYSESNDLHKGRKKVSKFSDREKRDAVDYYFAHDRNVLQTVKALGYPSRPLLIQWVKELCPEEGKRRCKSFKPHVRCSQEEKIQAVMESCKGNLKIAQIAEIYGVTPSAVSIWRKELLGEGRTLKMIQPPAEDKSIEQLIREKAELEAKVKRLENDVYKLQLERDVLEKAGDILKKEEGINLDQLTNREKVFLIDALRNKYKLKELLPVLKLSKSSYCYQVQCIKSKDKYKELRQQIKELFMCNKEIYGYRRIHCLLRKDGIIVSEKIVRRIMNEEQLIVKAARKRKYNSYKGEITPEVDNIIKRDFSAKKPNEKWLTDITEFHIPAGKIYLSPIIDCFDGMVVSWTIGTSPNSKLANTMLQKAIEQLDPSEHPLVHSDRGCHYRWPEWINLMDTAGLTRSMSKKGCSPDNSACEGFFGRLKNEMFYGRNWNHASIDSFIHKLDEYIHWYNETRIKISLGGMSPFQYRRSLGIAI</sequence>
<dbReference type="Proteomes" id="UP000285839">
    <property type="component" value="Unassembled WGS sequence"/>
</dbReference>
<dbReference type="Gene3D" id="3.30.420.10">
    <property type="entry name" value="Ribonuclease H-like superfamily/Ribonuclease H"/>
    <property type="match status" value="1"/>
</dbReference>
<name>A0A412ER41_9FIRM</name>
<evidence type="ECO:0000313" key="4">
    <source>
        <dbReference type="EMBL" id="RGR49249.1"/>
    </source>
</evidence>
<evidence type="ECO:0000256" key="2">
    <source>
        <dbReference type="SAM" id="Coils"/>
    </source>
</evidence>
<accession>A0A412ER41</accession>
<dbReference type="PANTHER" id="PTHR46889">
    <property type="entry name" value="TRANSPOSASE INSF FOR INSERTION SEQUENCE IS3B-RELATED"/>
    <property type="match status" value="1"/>
</dbReference>
<dbReference type="PANTHER" id="PTHR46889:SF4">
    <property type="entry name" value="TRANSPOSASE INSO FOR INSERTION SEQUENCE ELEMENT IS911B-RELATED"/>
    <property type="match status" value="1"/>
</dbReference>
<organism evidence="4 5">
    <name type="scientific">Blautia obeum</name>
    <dbReference type="NCBI Taxonomy" id="40520"/>
    <lineage>
        <taxon>Bacteria</taxon>
        <taxon>Bacillati</taxon>
        <taxon>Bacillota</taxon>
        <taxon>Clostridia</taxon>
        <taxon>Lachnospirales</taxon>
        <taxon>Lachnospiraceae</taxon>
        <taxon>Blautia</taxon>
    </lineage>
</organism>
<dbReference type="InterPro" id="IPR048020">
    <property type="entry name" value="Transpos_IS3"/>
</dbReference>
<dbReference type="RefSeq" id="WP_117640297.1">
    <property type="nucleotide sequence ID" value="NZ_QRUH01000006.1"/>
</dbReference>
<dbReference type="EMBL" id="QRUH01000006">
    <property type="protein sequence ID" value="RGR49249.1"/>
    <property type="molecule type" value="Genomic_DNA"/>
</dbReference>
<feature type="domain" description="Integrase catalytic" evidence="3">
    <location>
        <begin position="349"/>
        <end position="513"/>
    </location>
</feature>